<dbReference type="RefSeq" id="WP_022770349.1">
    <property type="nucleotide sequence ID" value="NC_022575.1"/>
</dbReference>
<reference evidence="2 3" key="1">
    <citation type="journal article" date="2013" name="Genome Announc.">
        <title>Genome Sequence of Mycoplasma parvum (Formerly Eperythrozoon parvum), a Diminutive Hemoplasma of the Pig.</title>
        <authorList>
            <person name="do Nascimento N.C."/>
            <person name="Dos Santos A.P."/>
            <person name="Chu Y."/>
            <person name="Guimaraes A.M."/>
            <person name="Pagliaro A."/>
            <person name="Messick J.B."/>
        </authorList>
    </citation>
    <scope>NUCLEOTIDE SEQUENCE [LARGE SCALE GENOMIC DNA]</scope>
    <source>
        <strain evidence="2 3">Indiana</strain>
    </source>
</reference>
<dbReference type="KEGG" id="mpv:PRV_02530"/>
<dbReference type="AlphaFoldDB" id="U5NCT6"/>
<keyword evidence="3" id="KW-1185">Reference proteome</keyword>
<keyword evidence="1" id="KW-1133">Transmembrane helix</keyword>
<dbReference type="EMBL" id="CP006771">
    <property type="protein sequence ID" value="AGX89242.1"/>
    <property type="molecule type" value="Genomic_DNA"/>
</dbReference>
<keyword evidence="1" id="KW-0472">Membrane</keyword>
<dbReference type="Proteomes" id="UP000017119">
    <property type="component" value="Chromosome"/>
</dbReference>
<gene>
    <name evidence="2" type="ORF">PRV_02530</name>
</gene>
<dbReference type="HOGENOM" id="CLU_1382788_0_0_14"/>
<proteinExistence type="predicted"/>
<evidence type="ECO:0000313" key="2">
    <source>
        <dbReference type="EMBL" id="AGX89242.1"/>
    </source>
</evidence>
<name>U5NCT6_9MOLU</name>
<accession>U5NCT6</accession>
<dbReference type="STRING" id="1403316.PRV_02530"/>
<feature type="transmembrane region" description="Helical" evidence="1">
    <location>
        <begin position="81"/>
        <end position="104"/>
    </location>
</feature>
<feature type="transmembrane region" description="Helical" evidence="1">
    <location>
        <begin position="116"/>
        <end position="141"/>
    </location>
</feature>
<protein>
    <submittedName>
        <fullName evidence="2">Uncharacterized protein</fullName>
    </submittedName>
</protein>
<evidence type="ECO:0000313" key="3">
    <source>
        <dbReference type="Proteomes" id="UP000017119"/>
    </source>
</evidence>
<organism evidence="2 3">
    <name type="scientific">Mycoplasma parvum str. Indiana</name>
    <dbReference type="NCBI Taxonomy" id="1403316"/>
    <lineage>
        <taxon>Bacteria</taxon>
        <taxon>Bacillati</taxon>
        <taxon>Mycoplasmatota</taxon>
        <taxon>Mollicutes</taxon>
        <taxon>Mycoplasmataceae</taxon>
        <taxon>Mycoplasma</taxon>
    </lineage>
</organism>
<dbReference type="PATRIC" id="fig|1403316.3.peg.475"/>
<evidence type="ECO:0000256" key="1">
    <source>
        <dbReference type="SAM" id="Phobius"/>
    </source>
</evidence>
<keyword evidence="1" id="KW-0812">Transmembrane</keyword>
<sequence>MGGEMELFKRKEKNLLKNIKRPLRGPKFRKFNSKFKQINYSQLERELFTHAIEKIIEKLKNWKIKTPIQKIKTQKFCKRNWWKMIIFLIFQTIPAMMLYLLFAINEFEWDWSERDPIVLFLTILVMLFIVAIWFLLELCAAEKWKAFRKRKRKFRKIKIFGNKEIYPVKRYLSDVKCDEWNRKLEILDQKIRTTFDY</sequence>